<sequence length="293" mass="32441">MFSREGYVPISKLWRDFEQTMGAWCLKSAQSIYRSKTFQPREAFGTSLDLCEDIFLHLLDDYGLSLVPASGDVINVSPTLPKSAARFLEKMSVLESSIVADCPDQAGAKSEWLTSMGSNQFRRAFNGTFSPEDTSPRSNLDWDERLGAAAFHTLPILFERSSFVVARQLPPWANDLIEDAYVRHVWGNVAGYSICLTAKEGTRFCRAMSPKVALPVLGALVPSFDVQIGVGPEAGRPRILEDVRDALRTLDLLDSDLRWKQKQAAVEAVLGRAVSETTLRRAAQHAKGDRSVS</sequence>
<accession>A0A1H8K9U8</accession>
<keyword evidence="2" id="KW-1185">Reference proteome</keyword>
<organism evidence="1 2">
    <name type="scientific">Palleronia pelagia</name>
    <dbReference type="NCBI Taxonomy" id="387096"/>
    <lineage>
        <taxon>Bacteria</taxon>
        <taxon>Pseudomonadati</taxon>
        <taxon>Pseudomonadota</taxon>
        <taxon>Alphaproteobacteria</taxon>
        <taxon>Rhodobacterales</taxon>
        <taxon>Roseobacteraceae</taxon>
        <taxon>Palleronia</taxon>
    </lineage>
</organism>
<proteinExistence type="predicted"/>
<gene>
    <name evidence="1" type="ORF">SAMN04488011_107166</name>
</gene>
<evidence type="ECO:0000313" key="1">
    <source>
        <dbReference type="EMBL" id="SEN89779.1"/>
    </source>
</evidence>
<evidence type="ECO:0000313" key="2">
    <source>
        <dbReference type="Proteomes" id="UP000199372"/>
    </source>
</evidence>
<dbReference type="AlphaFoldDB" id="A0A1H8K9U8"/>
<dbReference type="RefSeq" id="WP_139210114.1">
    <property type="nucleotide sequence ID" value="NZ_FOCM01000007.1"/>
</dbReference>
<protein>
    <submittedName>
        <fullName evidence="1">Uncharacterized protein</fullName>
    </submittedName>
</protein>
<dbReference type="OrthoDB" id="7807927at2"/>
<dbReference type="Proteomes" id="UP000199372">
    <property type="component" value="Unassembled WGS sequence"/>
</dbReference>
<reference evidence="2" key="1">
    <citation type="submission" date="2016-10" db="EMBL/GenBank/DDBJ databases">
        <authorList>
            <person name="Varghese N."/>
            <person name="Submissions S."/>
        </authorList>
    </citation>
    <scope>NUCLEOTIDE SEQUENCE [LARGE SCALE GENOMIC DNA]</scope>
    <source>
        <strain evidence="2">DSM 26893</strain>
    </source>
</reference>
<name>A0A1H8K9U8_9RHOB</name>
<dbReference type="EMBL" id="FOCM01000007">
    <property type="protein sequence ID" value="SEN89779.1"/>
    <property type="molecule type" value="Genomic_DNA"/>
</dbReference>